<reference evidence="7 8" key="1">
    <citation type="submission" date="2020-07" db="EMBL/GenBank/DDBJ databases">
        <title>Luteimonas sp. SJ-92.</title>
        <authorList>
            <person name="Huang X.-X."/>
            <person name="Xu L."/>
            <person name="Sun J.-Q."/>
        </authorList>
    </citation>
    <scope>NUCLEOTIDE SEQUENCE [LARGE SCALE GENOMIC DNA]</scope>
    <source>
        <strain evidence="7 8">SJ-92</strain>
    </source>
</reference>
<keyword evidence="8" id="KW-1185">Reference proteome</keyword>
<dbReference type="NCBIfam" id="NF009073">
    <property type="entry name" value="PRK12408.1"/>
    <property type="match status" value="1"/>
</dbReference>
<dbReference type="EMBL" id="JACCKA010000064">
    <property type="protein sequence ID" value="NZA26868.1"/>
    <property type="molecule type" value="Genomic_DNA"/>
</dbReference>
<evidence type="ECO:0000313" key="7">
    <source>
        <dbReference type="EMBL" id="NZA26868.1"/>
    </source>
</evidence>
<dbReference type="SUPFAM" id="SSF53067">
    <property type="entry name" value="Actin-like ATPase domain"/>
    <property type="match status" value="1"/>
</dbReference>
<evidence type="ECO:0000256" key="4">
    <source>
        <dbReference type="ARBA" id="ARBA00022840"/>
    </source>
</evidence>
<evidence type="ECO:0000313" key="8">
    <source>
        <dbReference type="Proteomes" id="UP000578091"/>
    </source>
</evidence>
<comment type="similarity">
    <text evidence="5">Belongs to the bacterial glucokinase family.</text>
</comment>
<dbReference type="GO" id="GO:0006096">
    <property type="term" value="P:glycolytic process"/>
    <property type="evidence" value="ECO:0007669"/>
    <property type="project" value="InterPro"/>
</dbReference>
<evidence type="ECO:0000256" key="6">
    <source>
        <dbReference type="SAM" id="MobiDB-lite"/>
    </source>
</evidence>
<organism evidence="7 8">
    <name type="scientific">Luteimonas salinisoli</name>
    <dbReference type="NCBI Taxonomy" id="2752307"/>
    <lineage>
        <taxon>Bacteria</taxon>
        <taxon>Pseudomonadati</taxon>
        <taxon>Pseudomonadota</taxon>
        <taxon>Gammaproteobacteria</taxon>
        <taxon>Lysobacterales</taxon>
        <taxon>Lysobacteraceae</taxon>
        <taxon>Luteimonas</taxon>
    </lineage>
</organism>
<evidence type="ECO:0000256" key="3">
    <source>
        <dbReference type="ARBA" id="ARBA00022777"/>
    </source>
</evidence>
<dbReference type="EC" id="2.7.1.2" evidence="7"/>
<gene>
    <name evidence="7" type="ORF">H0E84_10775</name>
</gene>
<keyword evidence="1 7" id="KW-0808">Transferase</keyword>
<dbReference type="InterPro" id="IPR043129">
    <property type="entry name" value="ATPase_NBD"/>
</dbReference>
<comment type="caution">
    <text evidence="7">The sequence shown here is derived from an EMBL/GenBank/DDBJ whole genome shotgun (WGS) entry which is preliminary data.</text>
</comment>
<keyword evidence="4" id="KW-0067">ATP-binding</keyword>
<dbReference type="GO" id="GO:0005524">
    <property type="term" value="F:ATP binding"/>
    <property type="evidence" value="ECO:0007669"/>
    <property type="project" value="UniProtKB-KW"/>
</dbReference>
<dbReference type="GO" id="GO:0005536">
    <property type="term" value="F:D-glucose binding"/>
    <property type="evidence" value="ECO:0007669"/>
    <property type="project" value="InterPro"/>
</dbReference>
<dbReference type="RefSeq" id="WP_180678657.1">
    <property type="nucleotide sequence ID" value="NZ_JACCKA010000064.1"/>
</dbReference>
<accession>A0A853JED5</accession>
<dbReference type="GO" id="GO:0005829">
    <property type="term" value="C:cytosol"/>
    <property type="evidence" value="ECO:0007669"/>
    <property type="project" value="TreeGrafter"/>
</dbReference>
<protein>
    <submittedName>
        <fullName evidence="7">Glucokinase</fullName>
        <ecNumber evidence="7">2.7.1.2</ecNumber>
    </submittedName>
</protein>
<dbReference type="InterPro" id="IPR003836">
    <property type="entry name" value="Glucokinase"/>
</dbReference>
<dbReference type="PANTHER" id="PTHR47690">
    <property type="entry name" value="GLUCOKINASE"/>
    <property type="match status" value="1"/>
</dbReference>
<keyword evidence="2" id="KW-0547">Nucleotide-binding</keyword>
<dbReference type="InterPro" id="IPR050201">
    <property type="entry name" value="Bacterial_glucokinase"/>
</dbReference>
<feature type="compositionally biased region" description="Basic and acidic residues" evidence="6">
    <location>
        <begin position="1"/>
        <end position="10"/>
    </location>
</feature>
<evidence type="ECO:0000256" key="1">
    <source>
        <dbReference type="ARBA" id="ARBA00022679"/>
    </source>
</evidence>
<dbReference type="Gene3D" id="3.30.420.40">
    <property type="match status" value="1"/>
</dbReference>
<dbReference type="CDD" id="cd24008">
    <property type="entry name" value="ASKHA_NBD_GLK"/>
    <property type="match status" value="1"/>
</dbReference>
<dbReference type="PANTHER" id="PTHR47690:SF1">
    <property type="entry name" value="GLUCOKINASE"/>
    <property type="match status" value="1"/>
</dbReference>
<name>A0A853JED5_9GAMM</name>
<feature type="region of interest" description="Disordered" evidence="6">
    <location>
        <begin position="1"/>
        <end position="37"/>
    </location>
</feature>
<dbReference type="Proteomes" id="UP000578091">
    <property type="component" value="Unassembled WGS sequence"/>
</dbReference>
<dbReference type="Pfam" id="PF02685">
    <property type="entry name" value="Glucokinase"/>
    <property type="match status" value="1"/>
</dbReference>
<dbReference type="GO" id="GO:0004340">
    <property type="term" value="F:glucokinase activity"/>
    <property type="evidence" value="ECO:0007669"/>
    <property type="project" value="UniProtKB-EC"/>
</dbReference>
<proteinExistence type="inferred from homology"/>
<evidence type="ECO:0000256" key="2">
    <source>
        <dbReference type="ARBA" id="ARBA00022741"/>
    </source>
</evidence>
<dbReference type="AlphaFoldDB" id="A0A853JED5"/>
<sequence length="361" mass="37541">MPRPEDRRLQADLSAANGAPSDPRLSRGRTSHGPEGSIDLIAADVGGTHARVGHVRIAADGTQSVLGYRQYDCADHPTLAAVLRAFMAQAGVGHAADAAVAIAGVLDGDMLVNSNLPWPVSLAQTRHDAGLRTLTLLNDFEAVAFAVPHVDSSQASLVCGDPAVPEEAPVLVLGPGTGLGAALYLPGMPPRVLPSEAGHAALAVGSERELEVLRHLLGRWPHVDADRVLSGPGLVNTYGALCALDRVDPRLSTPSAISRAALDGRDRQAIEALSIFCALLGSFAGDLALAFGARQVHLAGGIPARIAPFLRESDFAMRFRNKGVLAGQLARTPVWLVEHGLLGVLGAALAWAAGREANPQP</sequence>
<evidence type="ECO:0000256" key="5">
    <source>
        <dbReference type="RuleBase" id="RU004046"/>
    </source>
</evidence>
<dbReference type="Gene3D" id="3.40.367.20">
    <property type="match status" value="1"/>
</dbReference>
<keyword evidence="3 7" id="KW-0418">Kinase</keyword>